<gene>
    <name evidence="1" type="ORF">ISU10_12950</name>
</gene>
<protein>
    <submittedName>
        <fullName evidence="1">Uncharacterized protein</fullName>
    </submittedName>
</protein>
<sequence length="442" mass="49764">MGEHDLLIRHAIAWAEKKKRPLDAGVLEQILDLRWVNDELPTGDWPPGAAERLLLVTWPAYGSPPPDGQLLGETLDCLWGFLRATGRMSAGSASPAELRKEMKRALPKMTQAYDDPSRHSQGRVLGEFGRSIGIELDGAADLDELRRRLDAVQEAWNALPQEERFRLMPDASPKSARGQDWTRMVNNLPDDDYDEPPLRRGVVAESARDVRGSSFLRQCLALAEWLEPGRDVTQAGLLRPAVAREAYGALDLWPWEREWDRLTYGERQTPDDAEIDRVRAEAALHSWHSAGDCLPLDRLWWPMVETGMVSVGSRRAHSAWERPREDEEWVVFGLTLVASLCRRLGSYRVEPLLGLIAMPALADDAIPVAEVREWWDSRCPPSLRGLSALGWQERLDLAMFHFEDCGLFRVIGDRVRVTELGLDSVGVLMGMFDDGKFDDGSD</sequence>
<dbReference type="EMBL" id="JADKPO010000016">
    <property type="protein sequence ID" value="MBF4768672.1"/>
    <property type="molecule type" value="Genomic_DNA"/>
</dbReference>
<organism evidence="1 2">
    <name type="scientific">Nocardioides agariphilus</name>
    <dbReference type="NCBI Taxonomy" id="433664"/>
    <lineage>
        <taxon>Bacteria</taxon>
        <taxon>Bacillati</taxon>
        <taxon>Actinomycetota</taxon>
        <taxon>Actinomycetes</taxon>
        <taxon>Propionibacteriales</taxon>
        <taxon>Nocardioidaceae</taxon>
        <taxon>Nocardioides</taxon>
    </lineage>
</organism>
<evidence type="ECO:0000313" key="1">
    <source>
        <dbReference type="EMBL" id="MBF4768672.1"/>
    </source>
</evidence>
<dbReference type="AlphaFoldDB" id="A0A930YIX9"/>
<accession>A0A930YIX9</accession>
<reference evidence="1" key="1">
    <citation type="submission" date="2020-11" db="EMBL/GenBank/DDBJ databases">
        <title>Nocardioides cynanchi sp. nov., isolated from soil of rhizosphere of Cynanchum wilfordii.</title>
        <authorList>
            <person name="Lee J.-S."/>
            <person name="Suh M.K."/>
            <person name="Kim J.-S."/>
        </authorList>
    </citation>
    <scope>NUCLEOTIDE SEQUENCE</scope>
    <source>
        <strain evidence="1">KCTC 19276</strain>
    </source>
</reference>
<dbReference type="Proteomes" id="UP000660668">
    <property type="component" value="Unassembled WGS sequence"/>
</dbReference>
<name>A0A930YIX9_9ACTN</name>
<proteinExistence type="predicted"/>
<keyword evidence="2" id="KW-1185">Reference proteome</keyword>
<dbReference type="RefSeq" id="WP_194696825.1">
    <property type="nucleotide sequence ID" value="NZ_JADKPO010000016.1"/>
</dbReference>
<evidence type="ECO:0000313" key="2">
    <source>
        <dbReference type="Proteomes" id="UP000660668"/>
    </source>
</evidence>
<comment type="caution">
    <text evidence="1">The sequence shown here is derived from an EMBL/GenBank/DDBJ whole genome shotgun (WGS) entry which is preliminary data.</text>
</comment>